<dbReference type="GO" id="GO:0008986">
    <property type="term" value="F:pyruvate, water dikinase activity"/>
    <property type="evidence" value="ECO:0007669"/>
    <property type="project" value="UniProtKB-EC"/>
</dbReference>
<feature type="domain" description="Pyruvate phosphate dikinase AMP/ATP-binding" evidence="2">
    <location>
        <begin position="58"/>
        <end position="280"/>
    </location>
</feature>
<evidence type="ECO:0000259" key="1">
    <source>
        <dbReference type="Pfam" id="PF00391"/>
    </source>
</evidence>
<keyword evidence="4" id="KW-1185">Reference proteome</keyword>
<reference evidence="3 4" key="1">
    <citation type="submission" date="2021-01" db="EMBL/GenBank/DDBJ databases">
        <title>Sequencing the genomes of 1000 actinobacteria strains.</title>
        <authorList>
            <person name="Klenk H.-P."/>
        </authorList>
    </citation>
    <scope>NUCLEOTIDE SEQUENCE [LARGE SCALE GENOMIC DNA]</scope>
    <source>
        <strain evidence="3 4">DSM 18662</strain>
    </source>
</reference>
<dbReference type="Pfam" id="PF00391">
    <property type="entry name" value="PEP-utilizers"/>
    <property type="match status" value="1"/>
</dbReference>
<dbReference type="InterPro" id="IPR002192">
    <property type="entry name" value="PPDK_AMP/ATP-bd"/>
</dbReference>
<evidence type="ECO:0000313" key="3">
    <source>
        <dbReference type="EMBL" id="MBM7800127.1"/>
    </source>
</evidence>
<proteinExistence type="predicted"/>
<dbReference type="InterPro" id="IPR008279">
    <property type="entry name" value="PEP-util_enz_mobile_dom"/>
</dbReference>
<dbReference type="Proteomes" id="UP000704762">
    <property type="component" value="Unassembled WGS sequence"/>
</dbReference>
<dbReference type="SUPFAM" id="SSF56059">
    <property type="entry name" value="Glutathione synthetase ATP-binding domain-like"/>
    <property type="match status" value="1"/>
</dbReference>
<dbReference type="SUPFAM" id="SSF52009">
    <property type="entry name" value="Phosphohistidine domain"/>
    <property type="match status" value="1"/>
</dbReference>
<dbReference type="Gene3D" id="3.30.1490.20">
    <property type="entry name" value="ATP-grasp fold, A domain"/>
    <property type="match status" value="2"/>
</dbReference>
<dbReference type="Gene3D" id="3.50.30.10">
    <property type="entry name" value="Phosphohistidine domain"/>
    <property type="match status" value="1"/>
</dbReference>
<dbReference type="PANTHER" id="PTHR43615:SF1">
    <property type="entry name" value="PPDK_N DOMAIN-CONTAINING PROTEIN"/>
    <property type="match status" value="1"/>
</dbReference>
<dbReference type="Pfam" id="PF01326">
    <property type="entry name" value="PPDK_N"/>
    <property type="match status" value="1"/>
</dbReference>
<keyword evidence="3" id="KW-0670">Pyruvate</keyword>
<evidence type="ECO:0000259" key="2">
    <source>
        <dbReference type="Pfam" id="PF01326"/>
    </source>
</evidence>
<protein>
    <submittedName>
        <fullName evidence="3">Pyruvate,water dikinase</fullName>
        <ecNumber evidence="3">2.7.9.2</ecNumber>
    </submittedName>
</protein>
<organism evidence="3 4">
    <name type="scientific">Microlunatus panaciterrae</name>
    <dbReference type="NCBI Taxonomy" id="400768"/>
    <lineage>
        <taxon>Bacteria</taxon>
        <taxon>Bacillati</taxon>
        <taxon>Actinomycetota</taxon>
        <taxon>Actinomycetes</taxon>
        <taxon>Propionibacteriales</taxon>
        <taxon>Propionibacteriaceae</taxon>
        <taxon>Microlunatus</taxon>
    </lineage>
</organism>
<dbReference type="Gene3D" id="3.30.470.20">
    <property type="entry name" value="ATP-grasp fold, B domain"/>
    <property type="match status" value="1"/>
</dbReference>
<dbReference type="PANTHER" id="PTHR43615">
    <property type="entry name" value="PHOSPHOENOLPYRUVATE SYNTHASE-RELATED"/>
    <property type="match status" value="1"/>
</dbReference>
<dbReference type="InterPro" id="IPR051549">
    <property type="entry name" value="PEP_Utilizing_Enz"/>
</dbReference>
<evidence type="ECO:0000313" key="4">
    <source>
        <dbReference type="Proteomes" id="UP000704762"/>
    </source>
</evidence>
<sequence>MVIASVPLVLPLAELGPESLSLAGGKATALGALLRAGLPVPPGYVVTTEAFRRRDQDAQVSEAIRAAYRRLEVGPVAVRSSSTTEDQPGAAFAGQHDTFLNVVGEDAVLTAVHRCWASLWTERAVDYRSELGLDDAASSMAVVVQAMVDSEVAGVIFTADPVSGARELAAVDASPGLGEAVAAGLVTPDHYLVHKRTGRARTITLGRAEVAIRSVRGGGVTQTTGAVGTTPVLTRSQLRELTRLATRIERLFGQPQDIEWALADGRFHILQARAMTALPTPVDVSRAQRAMATMLAELLPIRPTPMDVTSWTAAGYAGVELFVGSMGVRPRSFEDLLVEQDGVLVELVPVAPRVGPSTPVRMLRSAVHGDRYSREVLMDDPRMRRFLAGVSDGLGRDLTLLPYADLEPTMTGALELFVSALELRSRFLARAVLALGRFQITLRLLNRGRLIGTLMAGVETRTAETNRWLEELADRIRADAELARTFVEQPADRIRATLAASPSGVGFLADFDAFLRVHGHRESLLLYVSQPCWRDAPETVLALLKASAGQPAAATANGTARAERELFAHPLTRLPPIRRRVEVQLERARGFTQFREDTHYYATMAQPVVRRILLEYGRRLTDVGALAAPEEVFWLRRDELALTWPPGPEDRDRLRALVEHRRRVSATLGRRPVVDRRYLSVPPKDGSTLARGTAGAAGVATGPVRIIRSAAEFDRLQPGEVLVAPYTNPSWTPLFRRAAAVVVDTGGPGSHAAIVAREYGIPAVLGTLDAVDTLAEGSLVTVDGNRGVVLPG</sequence>
<dbReference type="InterPro" id="IPR013815">
    <property type="entry name" value="ATP_grasp_subdomain_1"/>
</dbReference>
<dbReference type="EC" id="2.7.9.2" evidence="3"/>
<keyword evidence="3" id="KW-0808">Transferase</keyword>
<name>A0ABS2RNI8_9ACTN</name>
<feature type="domain" description="PEP-utilising enzyme mobile" evidence="1">
    <location>
        <begin position="717"/>
        <end position="787"/>
    </location>
</feature>
<dbReference type="EMBL" id="JAFBCF010000001">
    <property type="protein sequence ID" value="MBM7800127.1"/>
    <property type="molecule type" value="Genomic_DNA"/>
</dbReference>
<dbReference type="RefSeq" id="WP_204919345.1">
    <property type="nucleotide sequence ID" value="NZ_BAAAQP010000003.1"/>
</dbReference>
<comment type="caution">
    <text evidence="3">The sequence shown here is derived from an EMBL/GenBank/DDBJ whole genome shotgun (WGS) entry which is preliminary data.</text>
</comment>
<dbReference type="InterPro" id="IPR036637">
    <property type="entry name" value="Phosphohistidine_dom_sf"/>
</dbReference>
<gene>
    <name evidence="3" type="ORF">JOE57_003048</name>
</gene>
<accession>A0ABS2RNI8</accession>